<organism evidence="1 2">
    <name type="scientific">Ambrosiozyma monospora</name>
    <name type="common">Yeast</name>
    <name type="synonym">Endomycopsis monosporus</name>
    <dbReference type="NCBI Taxonomy" id="43982"/>
    <lineage>
        <taxon>Eukaryota</taxon>
        <taxon>Fungi</taxon>
        <taxon>Dikarya</taxon>
        <taxon>Ascomycota</taxon>
        <taxon>Saccharomycotina</taxon>
        <taxon>Pichiomycetes</taxon>
        <taxon>Pichiales</taxon>
        <taxon>Pichiaceae</taxon>
        <taxon>Ambrosiozyma</taxon>
    </lineage>
</organism>
<protein>
    <submittedName>
        <fullName evidence="1">Unnamed protein product</fullName>
    </submittedName>
</protein>
<name>A0ACB5SZ97_AMBMO</name>
<dbReference type="EMBL" id="BSXS01001726">
    <property type="protein sequence ID" value="GME77066.1"/>
    <property type="molecule type" value="Genomic_DNA"/>
</dbReference>
<keyword evidence="2" id="KW-1185">Reference proteome</keyword>
<dbReference type="Proteomes" id="UP001165064">
    <property type="component" value="Unassembled WGS sequence"/>
</dbReference>
<evidence type="ECO:0000313" key="2">
    <source>
        <dbReference type="Proteomes" id="UP001165064"/>
    </source>
</evidence>
<reference evidence="1" key="1">
    <citation type="submission" date="2023-04" db="EMBL/GenBank/DDBJ databases">
        <title>Ambrosiozyma monospora NBRC 10751.</title>
        <authorList>
            <person name="Ichikawa N."/>
            <person name="Sato H."/>
            <person name="Tonouchi N."/>
        </authorList>
    </citation>
    <scope>NUCLEOTIDE SEQUENCE</scope>
    <source>
        <strain evidence="1">NBRC 10751</strain>
    </source>
</reference>
<gene>
    <name evidence="1" type="ORF">Amon02_000287700</name>
</gene>
<accession>A0ACB5SZ97</accession>
<proteinExistence type="predicted"/>
<evidence type="ECO:0000313" key="1">
    <source>
        <dbReference type="EMBL" id="GME77066.1"/>
    </source>
</evidence>
<comment type="caution">
    <text evidence="1">The sequence shown here is derived from an EMBL/GenBank/DDBJ whole genome shotgun (WGS) entry which is preliminary data.</text>
</comment>
<sequence length="782" mass="90136">MSSNDSETKEETPPPQKITVVELRREKKDKKTKKKKKKDKKEKERKPKIIKVQKIESDEEAEGMLDDDGASSQITAVDRSKRREPPPLSKPKPKPKPQPSQIDFSKYERSITLLQAVARGGFTRNRLNAYVDKIYDNRHIFRSFAAIARGHLVRREVMMKKRYLQKNRGSVKVIQSTFRGVLSRFYTELFLDRLDMESDSVIALQSIFRASRVRNKIKERDAWFRRPENVAKIIKIQSFFRSARAANDFKSLINEKNPPLKAVKNFIGLLSASDVDIEDELNIEKYKEQIVQETKRIEKWEHDLSQLGVKLQLLKRNKISLEEVINFKDDHLSLSEYSHNLNDNLNRSLSANPNSKIAEKSVANLSKLYGKLFYLLQTKPIYLSNILTCLDQNPKVDLDLSTGNIEDWIMKIFNYGEVSINTPIIPDREEFLLMKLVVHSSGQFIESVENVQHFKKYIKARQSLDSPLKHFEILLSAYINLPQQRLFAKNFLGDCVLRVTGDDEAWYEPDPTAIFKALLTKAELNGEISLKSMDDLKTQDPIDDPETRNQFVQNLTGLREAVFDITKRIEKSIEGLPLFIRCVCKEIYMQLKKQYPGEPERFYLSSIGTIFIKSYIIPMFIAPENYGVHLSSLEDPELARNNLLEVAKVLNQLVLMRPFGSSNAFLQPLNPFLEEFIEGIRELLKDLIDIEMIEECYQMSVYDDVSSNVKPVLRLSTDEILEVLELIKNEIDISAPEKNNLLRYIMLEISELIGSTHNKLGKGMINLKLEPVAERSIGSSVV</sequence>